<name>E0WQV3_9ENTR</name>
<dbReference type="EMBL" id="GL379589">
    <property type="protein sequence ID" value="EFL92513.1"/>
    <property type="molecule type" value="Genomic_DNA"/>
</dbReference>
<dbReference type="Gene3D" id="3.30.110.70">
    <property type="entry name" value="Hypothetical protein apc22750. Chain B"/>
    <property type="match status" value="1"/>
</dbReference>
<evidence type="ECO:0000313" key="4">
    <source>
        <dbReference type="Proteomes" id="UP000005726"/>
    </source>
</evidence>
<evidence type="ECO:0000256" key="1">
    <source>
        <dbReference type="ARBA" id="ARBA00010751"/>
    </source>
</evidence>
<evidence type="ECO:0000313" key="3">
    <source>
        <dbReference type="EMBL" id="EFL92513.1"/>
    </source>
</evidence>
<dbReference type="AlphaFoldDB" id="E0WQV3"/>
<keyword evidence="4" id="KW-1185">Reference proteome</keyword>
<dbReference type="HOGENOM" id="CLU_117144_3_0_6"/>
<dbReference type="InterPro" id="IPR035439">
    <property type="entry name" value="UPF0145_dom_sf"/>
</dbReference>
<dbReference type="HAMAP" id="MF_00338">
    <property type="entry name" value="UPF0145"/>
    <property type="match status" value="1"/>
</dbReference>
<reference evidence="3" key="1">
    <citation type="journal article" date="2009" name="Environ. Microbiol.">
        <title>Dynamics of genome evolution in facultative symbionts of aphids.</title>
        <authorList>
            <person name="Degnan P.H."/>
            <person name="Leonardo T.E."/>
            <person name="Cass B.N."/>
            <person name="Hurwitz B."/>
            <person name="Stern D."/>
            <person name="Gibbs R.A."/>
            <person name="Richards S."/>
            <person name="Moran N.A."/>
        </authorList>
    </citation>
    <scope>NUCLEOTIDE SEQUENCE [LARGE SCALE GENOMIC DNA]</scope>
    <source>
        <strain evidence="3">LSR1</strain>
    </source>
</reference>
<organism evidence="3 4">
    <name type="scientific">Candidatus Regiella insecticola LSR1</name>
    <dbReference type="NCBI Taxonomy" id="663321"/>
    <lineage>
        <taxon>Bacteria</taxon>
        <taxon>Pseudomonadati</taxon>
        <taxon>Pseudomonadota</taxon>
        <taxon>Gammaproteobacteria</taxon>
        <taxon>Enterobacterales</taxon>
        <taxon>Enterobacteriaceae</taxon>
        <taxon>aphid secondary symbionts</taxon>
        <taxon>Candidatus Regiella</taxon>
    </lineage>
</organism>
<sequence length="137" mass="15034">MKGEGYRIQKYFCDAPRHNLKLLLFSDECPLMQLSTTPTLQGATIAQYCGIVSSEAMLSVNIFHGFFANIRHLIGKRLCGYEVELHKARQIAFTKLQAQAEKLAADAVVGITIDYHVVGKNGSMLMLSLSGTAVKLG</sequence>
<gene>
    <name evidence="3" type="ORF">REG_0300</name>
</gene>
<accession>E0WQV3</accession>
<dbReference type="InterPro" id="IPR002765">
    <property type="entry name" value="UPF0145_YbjQ-like"/>
</dbReference>
<dbReference type="STRING" id="663321.REG_0300"/>
<dbReference type="PANTHER" id="PTHR34068:SF1">
    <property type="entry name" value="UPF0145 PROTEIN YBJQ"/>
    <property type="match status" value="1"/>
</dbReference>
<dbReference type="eggNOG" id="COG0393">
    <property type="taxonomic scope" value="Bacteria"/>
</dbReference>
<dbReference type="SUPFAM" id="SSF117782">
    <property type="entry name" value="YbjQ-like"/>
    <property type="match status" value="1"/>
</dbReference>
<dbReference type="Proteomes" id="UP000005726">
    <property type="component" value="Unassembled WGS sequence"/>
</dbReference>
<dbReference type="PANTHER" id="PTHR34068">
    <property type="entry name" value="UPF0145 PROTEIN YBJQ"/>
    <property type="match status" value="1"/>
</dbReference>
<evidence type="ECO:0000256" key="2">
    <source>
        <dbReference type="HAMAP-Rule" id="MF_00338"/>
    </source>
</evidence>
<dbReference type="Pfam" id="PF01906">
    <property type="entry name" value="YbjQ_1"/>
    <property type="match status" value="1"/>
</dbReference>
<proteinExistence type="inferred from homology"/>
<protein>
    <recommendedName>
        <fullName evidence="2">UPF0145 protein REG_0300</fullName>
    </recommendedName>
</protein>
<comment type="similarity">
    <text evidence="1 2">Belongs to the UPF0145 family.</text>
</comment>